<dbReference type="RefSeq" id="WP_098004270.1">
    <property type="nucleotide sequence ID" value="NZ_AP022563.1"/>
</dbReference>
<protein>
    <submittedName>
        <fullName evidence="3">Uncharacterized protein</fullName>
    </submittedName>
</protein>
<name>A0A7I7K6B5_9MYCO</name>
<dbReference type="Proteomes" id="UP000467006">
    <property type="component" value="Chromosome"/>
</dbReference>
<evidence type="ECO:0000313" key="3">
    <source>
        <dbReference type="EMBL" id="BBX19635.1"/>
    </source>
</evidence>
<gene>
    <name evidence="3" type="ORF">MDUV_44950</name>
</gene>
<organism evidence="3 4">
    <name type="scientific">Mycolicibacterium duvalii</name>
    <dbReference type="NCBI Taxonomy" id="39688"/>
    <lineage>
        <taxon>Bacteria</taxon>
        <taxon>Bacillati</taxon>
        <taxon>Actinomycetota</taxon>
        <taxon>Actinomycetes</taxon>
        <taxon>Mycobacteriales</taxon>
        <taxon>Mycobacteriaceae</taxon>
        <taxon>Mycolicibacterium</taxon>
    </lineage>
</organism>
<keyword evidence="1" id="KW-0175">Coiled coil</keyword>
<feature type="region of interest" description="Disordered" evidence="2">
    <location>
        <begin position="162"/>
        <end position="186"/>
    </location>
</feature>
<dbReference type="EMBL" id="AP022563">
    <property type="protein sequence ID" value="BBX19635.1"/>
    <property type="molecule type" value="Genomic_DNA"/>
</dbReference>
<dbReference type="AlphaFoldDB" id="A0A7I7K6B5"/>
<evidence type="ECO:0000256" key="1">
    <source>
        <dbReference type="SAM" id="Coils"/>
    </source>
</evidence>
<keyword evidence="4" id="KW-1185">Reference proteome</keyword>
<accession>A0A7I7K6B5</accession>
<proteinExistence type="predicted"/>
<evidence type="ECO:0000256" key="2">
    <source>
        <dbReference type="SAM" id="MobiDB-lite"/>
    </source>
</evidence>
<sequence>MAGTDVERALDELYATRPQDFTAVRTRLAAAAKRGGDPAGSRRIAGSRKPTTAAWVVNALAVQTGAREQLADLGARLRDAHAAMDGGEIRALTAEQRRVVDDLTRAAFRLTGLDTPTAAVRDDVVATLQAAVADPDVTARLGRLTKAEKWSGFGEFGSAAAVSSVKKNSPPPPARRTEEPKAEHRRAQRARAALLAAQRAKAEADDALTELRADLATARLRHQDAQRRLREAEDALTAAQDAYDAATQAGREAAAAVREAQADYRRANG</sequence>
<reference evidence="3 4" key="1">
    <citation type="journal article" date="2019" name="Emerg. Microbes Infect.">
        <title>Comprehensive subspecies identification of 175 nontuberculous mycobacteria species based on 7547 genomic profiles.</title>
        <authorList>
            <person name="Matsumoto Y."/>
            <person name="Kinjo T."/>
            <person name="Motooka D."/>
            <person name="Nabeya D."/>
            <person name="Jung N."/>
            <person name="Uechi K."/>
            <person name="Horii T."/>
            <person name="Iida T."/>
            <person name="Fujita J."/>
            <person name="Nakamura S."/>
        </authorList>
    </citation>
    <scope>NUCLEOTIDE SEQUENCE [LARGE SCALE GENOMIC DNA]</scope>
    <source>
        <strain evidence="3 4">JCM 6396</strain>
    </source>
</reference>
<dbReference type="OrthoDB" id="3541690at2"/>
<feature type="coiled-coil region" evidence="1">
    <location>
        <begin position="194"/>
        <end position="249"/>
    </location>
</feature>
<dbReference type="KEGG" id="mdu:MDUV_44950"/>
<evidence type="ECO:0000313" key="4">
    <source>
        <dbReference type="Proteomes" id="UP000467006"/>
    </source>
</evidence>